<accession>A0A2S1SKF9</accession>
<name>A0A2S1SKF9_9FLAO</name>
<dbReference type="Proteomes" id="UP000244937">
    <property type="component" value="Chromosome"/>
</dbReference>
<keyword evidence="2" id="KW-1185">Reference proteome</keyword>
<dbReference type="AlphaFoldDB" id="A0A2S1SKF9"/>
<reference evidence="1 2" key="1">
    <citation type="submission" date="2018-05" db="EMBL/GenBank/DDBJ databases">
        <title>Genome sequencing of Flavobacterium sp. HYN0049.</title>
        <authorList>
            <person name="Yi H."/>
            <person name="Baek C."/>
        </authorList>
    </citation>
    <scope>NUCLEOTIDE SEQUENCE [LARGE SCALE GENOMIC DNA]</scope>
    <source>
        <strain evidence="1 2">HYN0049</strain>
    </source>
</reference>
<dbReference type="RefSeq" id="WP_108904636.1">
    <property type="nucleotide sequence ID" value="NZ_CP029187.1"/>
</dbReference>
<sequence>MTYNWNDIKWIFEPDGALRDIYITNVNVDDWKNLIDLLNNEFVIRFGVTQHNFQLNKIDKNYALQYLTSRTDQMESKTISIILDDIVINCHLFSDSEIEFDIDPTEIKSETELNKIIAFMKSISKQLRKPIFLTGENDQEFPLITIDEVSNVAHFLTKAEAVKKWKT</sequence>
<gene>
    <name evidence="1" type="ORF">HYN49_13650</name>
</gene>
<evidence type="ECO:0000313" key="2">
    <source>
        <dbReference type="Proteomes" id="UP000244937"/>
    </source>
</evidence>
<proteinExistence type="predicted"/>
<dbReference type="KEGG" id="fpal:HYN49_13650"/>
<organism evidence="1 2">
    <name type="scientific">Flavobacterium pallidum</name>
    <dbReference type="NCBI Taxonomy" id="2172098"/>
    <lineage>
        <taxon>Bacteria</taxon>
        <taxon>Pseudomonadati</taxon>
        <taxon>Bacteroidota</taxon>
        <taxon>Flavobacteriia</taxon>
        <taxon>Flavobacteriales</taxon>
        <taxon>Flavobacteriaceae</taxon>
        <taxon>Flavobacterium</taxon>
    </lineage>
</organism>
<evidence type="ECO:0000313" key="1">
    <source>
        <dbReference type="EMBL" id="AWI26861.1"/>
    </source>
</evidence>
<dbReference type="OrthoDB" id="7875217at2"/>
<dbReference type="EMBL" id="CP029187">
    <property type="protein sequence ID" value="AWI26861.1"/>
    <property type="molecule type" value="Genomic_DNA"/>
</dbReference>
<protein>
    <submittedName>
        <fullName evidence="1">Uncharacterized protein</fullName>
    </submittedName>
</protein>